<feature type="compositionally biased region" description="Low complexity" evidence="1">
    <location>
        <begin position="94"/>
        <end position="103"/>
    </location>
</feature>
<gene>
    <name evidence="3" type="ORF">BQ2448_6305</name>
</gene>
<feature type="compositionally biased region" description="Acidic residues" evidence="1">
    <location>
        <begin position="251"/>
        <end position="264"/>
    </location>
</feature>
<evidence type="ECO:0000259" key="2">
    <source>
        <dbReference type="PROSITE" id="PS50048"/>
    </source>
</evidence>
<feature type="region of interest" description="Disordered" evidence="1">
    <location>
        <begin position="52"/>
        <end position="131"/>
    </location>
</feature>
<dbReference type="GO" id="GO:0000981">
    <property type="term" value="F:DNA-binding transcription factor activity, RNA polymerase II-specific"/>
    <property type="evidence" value="ECO:0007669"/>
    <property type="project" value="InterPro"/>
</dbReference>
<dbReference type="InterPro" id="IPR001138">
    <property type="entry name" value="Zn2Cys6_DnaBD"/>
</dbReference>
<dbReference type="PROSITE" id="PS50048">
    <property type="entry name" value="ZN2_CY6_FUNGAL_2"/>
    <property type="match status" value="2"/>
</dbReference>
<dbReference type="OrthoDB" id="2529474at2759"/>
<proteinExistence type="predicted"/>
<feature type="domain" description="Zn(2)-C6 fungal-type" evidence="2">
    <location>
        <begin position="13"/>
        <end position="54"/>
    </location>
</feature>
<feature type="region of interest" description="Disordered" evidence="1">
    <location>
        <begin position="246"/>
        <end position="267"/>
    </location>
</feature>
<sequence length="561" mass="60100">MDVEMDERDSRSRCLRCRERRVRCDGGRSPGCSACVRKARWDGRNIDTDLGCYYKEPASNSPSSPPSPPVASCSAAASTSHVHSHDQEQKPFVSSSTTTLSKKPLSRRAARKPKGSTPPAEQPAAPLQKGVARSYESSLSITAHQLTRISLLSMDLALIITGLACIACKARRVKCSGSKPACDSCVRNARWNGRCPDTEHGCVYRADLPRKTPYHPAHHQDLAEPVQEPFLSASSSSRTGLFKRSNSCALDTEEEEGEEEEYYSEEASFGDESVVGAGESLGIDLGVGIAAGLMAPPGEFNSIVIRDKVACSDSSMVHLADGDVKPMIIPGEEEFDPSVSPSAATEDPTFSLSASDVLLSEPEFVLPHPTTELTFSSSPRLVPSLYASSSTTDTSFSCPSPMLASPLLSPLGTPHAFFGHDLALVSYPPMPYPPASYWTEVRLPPPPPMFELDWDALRLDAGATDGSSVGVGGEDPMMLGSFKGTGMFGKEMHGVGGAGLETTSTGVVVGDVHPITVDPRMTMMHLGSTGAMGNEAKVEEERWKKELGDLMNDDVTREWGL</sequence>
<feature type="domain" description="Zn(2)-C6 fungal-type" evidence="2">
    <location>
        <begin position="164"/>
        <end position="195"/>
    </location>
</feature>
<dbReference type="EMBL" id="FMSP01000019">
    <property type="protein sequence ID" value="SCV73875.1"/>
    <property type="molecule type" value="Genomic_DNA"/>
</dbReference>
<dbReference type="Gene3D" id="4.10.240.10">
    <property type="entry name" value="Zn(2)-C6 fungal-type DNA-binding domain"/>
    <property type="match status" value="2"/>
</dbReference>
<feature type="compositionally biased region" description="Low complexity" evidence="1">
    <location>
        <begin position="70"/>
        <end position="80"/>
    </location>
</feature>
<evidence type="ECO:0000313" key="3">
    <source>
        <dbReference type="EMBL" id="SCV73875.1"/>
    </source>
</evidence>
<dbReference type="AlphaFoldDB" id="A0A238FL38"/>
<dbReference type="PANTHER" id="PTHR47657:SF7">
    <property type="entry name" value="STEROL REGULATORY ELEMENT-BINDING PROTEIN ECM22"/>
    <property type="match status" value="1"/>
</dbReference>
<protein>
    <submittedName>
        <fullName evidence="3">BQ2448_6305 protein</fullName>
    </submittedName>
</protein>
<evidence type="ECO:0000313" key="4">
    <source>
        <dbReference type="Proteomes" id="UP000198372"/>
    </source>
</evidence>
<dbReference type="SUPFAM" id="SSF57701">
    <property type="entry name" value="Zn2/Cys6 DNA-binding domain"/>
    <property type="match status" value="1"/>
</dbReference>
<reference evidence="4" key="1">
    <citation type="submission" date="2016-09" db="EMBL/GenBank/DDBJ databases">
        <authorList>
            <person name="Jeantristanb JTB J.-T."/>
            <person name="Ricardo R."/>
        </authorList>
    </citation>
    <scope>NUCLEOTIDE SEQUENCE [LARGE SCALE GENOMIC DNA]</scope>
</reference>
<dbReference type="InterPro" id="IPR052400">
    <property type="entry name" value="Zn2-C6_fungal_TF"/>
</dbReference>
<evidence type="ECO:0000256" key="1">
    <source>
        <dbReference type="SAM" id="MobiDB-lite"/>
    </source>
</evidence>
<dbReference type="InterPro" id="IPR036864">
    <property type="entry name" value="Zn2-C6_fun-type_DNA-bd_sf"/>
</dbReference>
<name>A0A238FL38_9BASI</name>
<dbReference type="CDD" id="cd00067">
    <property type="entry name" value="GAL4"/>
    <property type="match status" value="2"/>
</dbReference>
<accession>A0A238FL38</accession>
<keyword evidence="4" id="KW-1185">Reference proteome</keyword>
<dbReference type="Pfam" id="PF00172">
    <property type="entry name" value="Zn_clus"/>
    <property type="match status" value="1"/>
</dbReference>
<dbReference type="Proteomes" id="UP000198372">
    <property type="component" value="Unassembled WGS sequence"/>
</dbReference>
<organism evidence="3 4">
    <name type="scientific">Microbotryum intermedium</name>
    <dbReference type="NCBI Taxonomy" id="269621"/>
    <lineage>
        <taxon>Eukaryota</taxon>
        <taxon>Fungi</taxon>
        <taxon>Dikarya</taxon>
        <taxon>Basidiomycota</taxon>
        <taxon>Pucciniomycotina</taxon>
        <taxon>Microbotryomycetes</taxon>
        <taxon>Microbotryales</taxon>
        <taxon>Microbotryaceae</taxon>
        <taxon>Microbotryum</taxon>
    </lineage>
</organism>
<dbReference type="GO" id="GO:0008270">
    <property type="term" value="F:zinc ion binding"/>
    <property type="evidence" value="ECO:0007669"/>
    <property type="project" value="InterPro"/>
</dbReference>
<feature type="compositionally biased region" description="Basic residues" evidence="1">
    <location>
        <begin position="104"/>
        <end position="114"/>
    </location>
</feature>
<dbReference type="SMART" id="SM00066">
    <property type="entry name" value="GAL4"/>
    <property type="match status" value="2"/>
</dbReference>
<dbReference type="PANTHER" id="PTHR47657">
    <property type="entry name" value="STEROL REGULATORY ELEMENT-BINDING PROTEIN ECM22"/>
    <property type="match status" value="1"/>
</dbReference>